<gene>
    <name evidence="1" type="ORF">BRCON_2720</name>
</gene>
<name>A0A2Z4YA27_SUMC1</name>
<protein>
    <submittedName>
        <fullName evidence="1">Uncharacterized protein</fullName>
    </submittedName>
</protein>
<organism evidence="1 2">
    <name type="scientific">Sumerlaea chitinivorans</name>
    <dbReference type="NCBI Taxonomy" id="2250252"/>
    <lineage>
        <taxon>Bacteria</taxon>
        <taxon>Candidatus Sumerlaeota</taxon>
        <taxon>Candidatus Sumerlaeia</taxon>
        <taxon>Candidatus Sumerlaeales</taxon>
        <taxon>Candidatus Sumerlaeaceae</taxon>
        <taxon>Candidatus Sumerlaea</taxon>
    </lineage>
</organism>
<proteinExistence type="predicted"/>
<evidence type="ECO:0000313" key="1">
    <source>
        <dbReference type="EMBL" id="AXA37462.1"/>
    </source>
</evidence>
<dbReference type="KEGG" id="schv:BRCON_2720"/>
<accession>A0A2Z4YA27</accession>
<evidence type="ECO:0000313" key="2">
    <source>
        <dbReference type="Proteomes" id="UP000262583"/>
    </source>
</evidence>
<dbReference type="EMBL" id="CP030759">
    <property type="protein sequence ID" value="AXA37462.1"/>
    <property type="molecule type" value="Genomic_DNA"/>
</dbReference>
<dbReference type="AlphaFoldDB" id="A0A2Z4YA27"/>
<sequence length="50" mass="5518">MAEEDSAPDRRICAEKLFAARRRRWGLRCALVAVACPTPNLSPPKAVLPL</sequence>
<reference evidence="1 2" key="1">
    <citation type="submission" date="2018-05" db="EMBL/GenBank/DDBJ databases">
        <title>A metagenomic window into the 2 km-deep terrestrial subsurface aquifer revealed taxonomically and functionally diverse microbial community comprising novel uncultured bacterial lineages.</title>
        <authorList>
            <person name="Kadnikov V.V."/>
            <person name="Mardanov A.V."/>
            <person name="Beletsky A.V."/>
            <person name="Banks D."/>
            <person name="Pimenov N.V."/>
            <person name="Frank Y.A."/>
            <person name="Karnachuk O.V."/>
            <person name="Ravin N.V."/>
        </authorList>
    </citation>
    <scope>NUCLEOTIDE SEQUENCE [LARGE SCALE GENOMIC DNA]</scope>
    <source>
        <strain evidence="1">BY</strain>
    </source>
</reference>
<dbReference type="Proteomes" id="UP000262583">
    <property type="component" value="Chromosome"/>
</dbReference>